<dbReference type="KEGG" id="aex:Astex_2678"/>
<protein>
    <recommendedName>
        <fullName evidence="3">Abasic site processing protein</fullName>
    </recommendedName>
</protein>
<proteinExistence type="predicted"/>
<dbReference type="AlphaFoldDB" id="E8RS49"/>
<dbReference type="HOGENOM" id="CLU_1217802_0_0_5"/>
<evidence type="ECO:0000313" key="1">
    <source>
        <dbReference type="EMBL" id="ADU14320.1"/>
    </source>
</evidence>
<dbReference type="GO" id="GO:0106300">
    <property type="term" value="P:protein-DNA covalent cross-linking repair"/>
    <property type="evidence" value="ECO:0007669"/>
    <property type="project" value="InterPro"/>
</dbReference>
<dbReference type="EMBL" id="CP002396">
    <property type="protein sequence ID" value="ADU14320.1"/>
    <property type="molecule type" value="Genomic_DNA"/>
</dbReference>
<dbReference type="Proteomes" id="UP000001492">
    <property type="component" value="Chromosome 2"/>
</dbReference>
<keyword evidence="2" id="KW-1185">Reference proteome</keyword>
<name>E8RS49_ASTEC</name>
<dbReference type="RefSeq" id="WP_013480144.1">
    <property type="nucleotide sequence ID" value="NC_014817.1"/>
</dbReference>
<dbReference type="SUPFAM" id="SSF143081">
    <property type="entry name" value="BB1717-like"/>
    <property type="match status" value="1"/>
</dbReference>
<reference evidence="2" key="1">
    <citation type="submission" date="2010-12" db="EMBL/GenBank/DDBJ databases">
        <title>Complete sequence of chromosome 2 of Asticcacaulis excentricus CB 48.</title>
        <authorList>
            <consortium name="US DOE Joint Genome Institute"/>
            <person name="Lucas S."/>
            <person name="Copeland A."/>
            <person name="Lapidus A."/>
            <person name="Cheng J.-F."/>
            <person name="Bruce D."/>
            <person name="Goodwin L."/>
            <person name="Pitluck S."/>
            <person name="Teshima H."/>
            <person name="Davenport K."/>
            <person name="Detter J.C."/>
            <person name="Han C."/>
            <person name="Tapia R."/>
            <person name="Land M."/>
            <person name="Hauser L."/>
            <person name="Jeffries C."/>
            <person name="Kyrpides N."/>
            <person name="Ivanova N."/>
            <person name="Ovchinnikova G."/>
            <person name="Brun Y.V."/>
            <person name="Woyke T."/>
        </authorList>
    </citation>
    <scope>NUCLEOTIDE SEQUENCE [LARGE SCALE GENOMIC DNA]</scope>
    <source>
        <strain evidence="2">ATCC 15261 / DSM 4724 / KCTC 12464 / NCIMB 9791 / VKM B-1370 / CB 48</strain>
    </source>
</reference>
<dbReference type="eggNOG" id="COG2135">
    <property type="taxonomic scope" value="Bacteria"/>
</dbReference>
<evidence type="ECO:0000313" key="2">
    <source>
        <dbReference type="Proteomes" id="UP000001492"/>
    </source>
</evidence>
<dbReference type="Pfam" id="PF02586">
    <property type="entry name" value="SRAP"/>
    <property type="match status" value="1"/>
</dbReference>
<sequence>MVPQNRTVRSAPDQATGEVLFEPDHDLSTFAEALNFEIPPRQAYCTGGLPQTIPIVIMSDDLQRFEAVDAQWGLVPRWHDGALKTWTSNRRWTPIDDVTGGDPSETLWRHYHCLVPIIGFTLPSFDGRHLLRARSSTSAPMAAAGLWRQYRQGGHEVTSFTILTRSVPHSLAANPEQEPILLSEADWWVWLVHQSLRDLQASPVGQTQCFDLSDRPSPFKSHQVHHE</sequence>
<accession>E8RS49</accession>
<gene>
    <name evidence="1" type="ordered locus">Astex_2678</name>
</gene>
<dbReference type="STRING" id="573065.Astex_2678"/>
<dbReference type="OrthoDB" id="9782620at2"/>
<dbReference type="Gene3D" id="3.90.1680.10">
    <property type="entry name" value="SOS response associated peptidase-like"/>
    <property type="match status" value="1"/>
</dbReference>
<organism evidence="1 2">
    <name type="scientific">Asticcacaulis excentricus (strain ATCC 15261 / DSM 4724 / KCTC 12464 / NCIMB 9791 / VKM B-1370 / CB 48)</name>
    <dbReference type="NCBI Taxonomy" id="573065"/>
    <lineage>
        <taxon>Bacteria</taxon>
        <taxon>Pseudomonadati</taxon>
        <taxon>Pseudomonadota</taxon>
        <taxon>Alphaproteobacteria</taxon>
        <taxon>Caulobacterales</taxon>
        <taxon>Caulobacteraceae</taxon>
        <taxon>Asticcacaulis</taxon>
    </lineage>
</organism>
<evidence type="ECO:0008006" key="3">
    <source>
        <dbReference type="Google" id="ProtNLM"/>
    </source>
</evidence>
<dbReference type="GO" id="GO:0003697">
    <property type="term" value="F:single-stranded DNA binding"/>
    <property type="evidence" value="ECO:0007669"/>
    <property type="project" value="InterPro"/>
</dbReference>
<dbReference type="InterPro" id="IPR003738">
    <property type="entry name" value="SRAP"/>
</dbReference>
<dbReference type="InterPro" id="IPR036590">
    <property type="entry name" value="SRAP-like"/>
</dbReference>